<evidence type="ECO:0000256" key="5">
    <source>
        <dbReference type="SAM" id="MobiDB-lite"/>
    </source>
</evidence>
<feature type="compositionally biased region" description="Basic and acidic residues" evidence="5">
    <location>
        <begin position="1023"/>
        <end position="1049"/>
    </location>
</feature>
<accession>D8TZ80</accession>
<name>D8TZ80_VOLCA</name>
<dbReference type="InParanoid" id="D8TZ80"/>
<dbReference type="Pfam" id="PF17862">
    <property type="entry name" value="AAA_lid_3"/>
    <property type="match status" value="1"/>
</dbReference>
<dbReference type="GO" id="GO:0006508">
    <property type="term" value="P:proteolysis"/>
    <property type="evidence" value="ECO:0007669"/>
    <property type="project" value="UniProtKB-KW"/>
</dbReference>
<dbReference type="InterPro" id="IPR003959">
    <property type="entry name" value="ATPase_AAA_core"/>
</dbReference>
<evidence type="ECO:0000256" key="3">
    <source>
        <dbReference type="ARBA" id="ARBA00022670"/>
    </source>
</evidence>
<feature type="compositionally biased region" description="Basic and acidic residues" evidence="5">
    <location>
        <begin position="1064"/>
        <end position="1073"/>
    </location>
</feature>
<dbReference type="KEGG" id="vcn:VOLCADRAFT_120990"/>
<keyword evidence="8" id="KW-1185">Reference proteome</keyword>
<evidence type="ECO:0000313" key="7">
    <source>
        <dbReference type="EMBL" id="EFJ47230.1"/>
    </source>
</evidence>
<reference evidence="7 8" key="1">
    <citation type="journal article" date="2010" name="Science">
        <title>Genomic analysis of organismal complexity in the multicellular green alga Volvox carteri.</title>
        <authorList>
            <person name="Prochnik S.E."/>
            <person name="Umen J."/>
            <person name="Nedelcu A.M."/>
            <person name="Hallmann A."/>
            <person name="Miller S.M."/>
            <person name="Nishii I."/>
            <person name="Ferris P."/>
            <person name="Kuo A."/>
            <person name="Mitros T."/>
            <person name="Fritz-Laylin L.K."/>
            <person name="Hellsten U."/>
            <person name="Chapman J."/>
            <person name="Simakov O."/>
            <person name="Rensing S.A."/>
            <person name="Terry A."/>
            <person name="Pangilinan J."/>
            <person name="Kapitonov V."/>
            <person name="Jurka J."/>
            <person name="Salamov A."/>
            <person name="Shapiro H."/>
            <person name="Schmutz J."/>
            <person name="Grimwood J."/>
            <person name="Lindquist E."/>
            <person name="Lucas S."/>
            <person name="Grigoriev I.V."/>
            <person name="Schmitt R."/>
            <person name="Kirk D."/>
            <person name="Rokhsar D.S."/>
        </authorList>
    </citation>
    <scope>NUCLEOTIDE SEQUENCE [LARGE SCALE GENOMIC DNA]</scope>
    <source>
        <strain evidence="8">f. Nagariensis / Eve</strain>
    </source>
</reference>
<dbReference type="SMART" id="SM00382">
    <property type="entry name" value="AAA"/>
    <property type="match status" value="1"/>
</dbReference>
<dbReference type="PANTHER" id="PTHR23076">
    <property type="entry name" value="METALLOPROTEASE M41 FTSH"/>
    <property type="match status" value="1"/>
</dbReference>
<feature type="region of interest" description="Disordered" evidence="5">
    <location>
        <begin position="1023"/>
        <end position="1073"/>
    </location>
</feature>
<dbReference type="GO" id="GO:0004176">
    <property type="term" value="F:ATP-dependent peptidase activity"/>
    <property type="evidence" value="ECO:0007669"/>
    <property type="project" value="InterPro"/>
</dbReference>
<dbReference type="PANTHER" id="PTHR23076:SF37">
    <property type="entry name" value="ATP-DEPENDENT ZINC METALLOPROTEASE FTSH 4, MITOCHONDRIAL"/>
    <property type="match status" value="1"/>
</dbReference>
<dbReference type="GO" id="GO:0005524">
    <property type="term" value="F:ATP binding"/>
    <property type="evidence" value="ECO:0007669"/>
    <property type="project" value="InterPro"/>
</dbReference>
<dbReference type="Gene3D" id="3.40.50.300">
    <property type="entry name" value="P-loop containing nucleotide triphosphate hydrolases"/>
    <property type="match status" value="1"/>
</dbReference>
<dbReference type="RefSeq" id="XP_002951779.1">
    <property type="nucleotide sequence ID" value="XM_002951733.1"/>
</dbReference>
<dbReference type="SUPFAM" id="SSF52540">
    <property type="entry name" value="P-loop containing nucleoside triphosphate hydrolases"/>
    <property type="match status" value="1"/>
</dbReference>
<keyword evidence="3" id="KW-0645">Protease</keyword>
<evidence type="ECO:0000256" key="4">
    <source>
        <dbReference type="ARBA" id="ARBA00022801"/>
    </source>
</evidence>
<organism evidence="8">
    <name type="scientific">Volvox carteri f. nagariensis</name>
    <dbReference type="NCBI Taxonomy" id="3068"/>
    <lineage>
        <taxon>Eukaryota</taxon>
        <taxon>Viridiplantae</taxon>
        <taxon>Chlorophyta</taxon>
        <taxon>core chlorophytes</taxon>
        <taxon>Chlorophyceae</taxon>
        <taxon>CS clade</taxon>
        <taxon>Chlamydomonadales</taxon>
        <taxon>Volvocaceae</taxon>
        <taxon>Volvox</taxon>
    </lineage>
</organism>
<keyword evidence="4" id="KW-0378">Hydrolase</keyword>
<sequence>MQCFAAGSAWARGCKACRRCPGPVLAAAPAIHVSLVLGISCRRSELQRTCRHVERIVASASREDRTKEPSPQLSSCGREPAQTLGAAKFISSATKALGVAGVMVFAMLFGPTRAAQARDRNLQLTTLPQVAAVRSSDAHDATRHNPILYDLAAATATAEPAGAAAAAEAAAPAAAATSSSSPESAVEAAYRGYLERITAQVLAENPAAQGQPELLARLVRARALGTPLSFDELMRSSVPSPDEVPNRNSRQEVAEQIKAIMDQYDREDFDLGIKQFLLEAKVKAKLEASSRGTSRDRAAPKDYEEALAAELFAAEEGAAPKEKAKTEDMVDDAFTTEVVEEALALFGDASSVKTAWRTQDVLRELSYTQLWALVEEGHVARLRFYGPEQNKVLVTTRASAPGGVRVCKVVLPPDPEFLEHLTAHGVAVESGNTEEDRLRASLFIQILRYTAPFMVISGLFWILHSWLLDPVPNKFRRQEFIRYRREMLHVASKLNFRTPAREVRIDTSSPDFIPWDDINGIDEVKREITEIIDYLRNPALLRSRGVARIGGVLLAGAPGTGKTLLAKAIAAEGGVRMFTCSGTDFYDVYSGVGARRVRETFDRLRNAAPAILFIDEFDALGAARGAQASGDESASIINELLVQMDGFEDNRGIVVLGATNRPNAIDSALIRPGRFDRIIYMPLPDAAGRAKIMQVHARNKAVDPNINWYEVARAMAGFTGADVMGLMARAARMAARQGRDAITEDDIYAAMENKTVEALVETTSAGGGGGFVADDTSPENPEPIPLQLRKSISVYEAGKALVAYITPEYEEIARVSVCPLNILSGFTLFVEDEDKNVNAILTRSELEGRMVVSLAGRCAEKLVMGEGNLTGMGSPDLFHANLIAREMIMSMGMGRRTGPVDLLRVMGAAEGTPGEETLRAGPEVAEGDPFYYHSTDMSTEQARVALSEVVELLEAAEAKAMYGLAMNWKPLQALTQALLDRGTLTGKEVAHILETNSVIHYPDPYTFGFGWDPDGSLRYPFKPEKTAEQKQQEEEERAKKRKEEEEAAKPKLTGARAKTWFAGTEHDAPRTPDGRFAHGWHWNMPYSIQKTLPDWYKKELERYSY</sequence>
<comment type="similarity">
    <text evidence="2">In the N-terminal section; belongs to the AAA ATPase family.</text>
</comment>
<dbReference type="Proteomes" id="UP000001058">
    <property type="component" value="Unassembled WGS sequence"/>
</dbReference>
<evidence type="ECO:0000313" key="8">
    <source>
        <dbReference type="Proteomes" id="UP000001058"/>
    </source>
</evidence>
<comment type="similarity">
    <text evidence="1">In the C-terminal section; belongs to the peptidase M41 family.</text>
</comment>
<dbReference type="Gene3D" id="1.10.8.60">
    <property type="match status" value="1"/>
</dbReference>
<evidence type="ECO:0000256" key="2">
    <source>
        <dbReference type="ARBA" id="ARBA00010550"/>
    </source>
</evidence>
<protein>
    <recommendedName>
        <fullName evidence="6">AAA+ ATPase domain-containing protein</fullName>
    </recommendedName>
</protein>
<dbReference type="PROSITE" id="PS00674">
    <property type="entry name" value="AAA"/>
    <property type="match status" value="1"/>
</dbReference>
<dbReference type="GO" id="GO:0016887">
    <property type="term" value="F:ATP hydrolysis activity"/>
    <property type="evidence" value="ECO:0007669"/>
    <property type="project" value="InterPro"/>
</dbReference>
<dbReference type="InterPro" id="IPR041569">
    <property type="entry name" value="AAA_lid_3"/>
</dbReference>
<proteinExistence type="inferred from homology"/>
<dbReference type="InterPro" id="IPR037219">
    <property type="entry name" value="Peptidase_M41-like"/>
</dbReference>
<dbReference type="GeneID" id="9615862"/>
<dbReference type="SUPFAM" id="SSF140990">
    <property type="entry name" value="FtsH protease domain-like"/>
    <property type="match status" value="1"/>
</dbReference>
<dbReference type="Gene3D" id="1.20.58.760">
    <property type="entry name" value="Peptidase M41"/>
    <property type="match status" value="1"/>
</dbReference>
<dbReference type="InterPro" id="IPR000642">
    <property type="entry name" value="Peptidase_M41"/>
</dbReference>
<dbReference type="InterPro" id="IPR003960">
    <property type="entry name" value="ATPase_AAA_CS"/>
</dbReference>
<gene>
    <name evidence="7" type="ORF">VOLCADRAFT_120990</name>
</gene>
<dbReference type="Pfam" id="PF01434">
    <property type="entry name" value="Peptidase_M41"/>
    <property type="match status" value="1"/>
</dbReference>
<evidence type="ECO:0000256" key="1">
    <source>
        <dbReference type="ARBA" id="ARBA00010044"/>
    </source>
</evidence>
<dbReference type="STRING" id="3068.D8TZ80"/>
<dbReference type="GO" id="GO:0009507">
    <property type="term" value="C:chloroplast"/>
    <property type="evidence" value="ECO:0007669"/>
    <property type="project" value="TreeGrafter"/>
</dbReference>
<dbReference type="Pfam" id="PF00004">
    <property type="entry name" value="AAA"/>
    <property type="match status" value="1"/>
</dbReference>
<dbReference type="GO" id="GO:0004222">
    <property type="term" value="F:metalloendopeptidase activity"/>
    <property type="evidence" value="ECO:0007669"/>
    <property type="project" value="InterPro"/>
</dbReference>
<dbReference type="EMBL" id="GL378346">
    <property type="protein sequence ID" value="EFJ47230.1"/>
    <property type="molecule type" value="Genomic_DNA"/>
</dbReference>
<dbReference type="GO" id="GO:0045037">
    <property type="term" value="P:protein import into chloroplast stroma"/>
    <property type="evidence" value="ECO:0007669"/>
    <property type="project" value="TreeGrafter"/>
</dbReference>
<dbReference type="AlphaFoldDB" id="D8TZ80"/>
<evidence type="ECO:0000259" key="6">
    <source>
        <dbReference type="SMART" id="SM00382"/>
    </source>
</evidence>
<dbReference type="FunFam" id="3.40.50.300:FF:000982">
    <property type="entry name" value="Inactive ATP-dependent zinc metalloprotease FTSHI 2 like"/>
    <property type="match status" value="1"/>
</dbReference>
<dbReference type="Gene3D" id="3.30.720.210">
    <property type="match status" value="1"/>
</dbReference>
<dbReference type="InterPro" id="IPR003593">
    <property type="entry name" value="AAA+_ATPase"/>
</dbReference>
<feature type="domain" description="AAA+ ATPase" evidence="6">
    <location>
        <begin position="548"/>
        <end position="685"/>
    </location>
</feature>
<dbReference type="InterPro" id="IPR027417">
    <property type="entry name" value="P-loop_NTPase"/>
</dbReference>
<dbReference type="OrthoDB" id="511013at2759"/>
<dbReference type="eggNOG" id="KOG0731">
    <property type="taxonomic scope" value="Eukaryota"/>
</dbReference>